<feature type="domain" description="AraC effector-binding" evidence="1">
    <location>
        <begin position="179"/>
        <end position="332"/>
    </location>
</feature>
<dbReference type="SUPFAM" id="SSF55961">
    <property type="entry name" value="Bet v1-like"/>
    <property type="match status" value="1"/>
</dbReference>
<organism evidence="2 3">
    <name type="scientific">Formosa sediminum</name>
    <dbReference type="NCBI Taxonomy" id="2594004"/>
    <lineage>
        <taxon>Bacteria</taxon>
        <taxon>Pseudomonadati</taxon>
        <taxon>Bacteroidota</taxon>
        <taxon>Flavobacteriia</taxon>
        <taxon>Flavobacteriales</taxon>
        <taxon>Flavobacteriaceae</taxon>
        <taxon>Formosa</taxon>
    </lineage>
</organism>
<dbReference type="Proteomes" id="UP000319209">
    <property type="component" value="Chromosome"/>
</dbReference>
<dbReference type="InterPro" id="IPR010499">
    <property type="entry name" value="AraC_E-bd"/>
</dbReference>
<dbReference type="OrthoDB" id="9807923at2"/>
<evidence type="ECO:0000259" key="1">
    <source>
        <dbReference type="SMART" id="SM00871"/>
    </source>
</evidence>
<dbReference type="AlphaFoldDB" id="A0A516GR02"/>
<sequence length="351" mass="39859">MKFTKYILFLLLIAFIGSSIYIAVQPNEISFSKTKIIAAPQEVAYTYINDLRHWTNWVPWKKTSTTDTNSNSKEYTWLQDNSIGRISTKQSSKPSHIQQDLVFHDYPKSELEWKIDSVSPKTSRVTLSMSSKNITFKKKAYYAIFGTPETDLAPKFETSLVALDSAIVKSMKVYSITINGVTNHSGGYYLYNTTTTSIDNYKSKVQQMMSDITDYIKENQIPMAGFPYVLYHDWNPENNTVSFSCCIPTTTQVISTNDKILTGLLPAFKTLKTTLKGDYNYLDKAWDAAFKHISANDLTRAKSNIMLESFITNPKYKVNPANWVTEIYIALADQDSTEQGYANLKLPSNNP</sequence>
<dbReference type="KEGG" id="fop:FNB79_07970"/>
<dbReference type="InterPro" id="IPR011256">
    <property type="entry name" value="Reg_factor_effector_dom_sf"/>
</dbReference>
<accession>A0A516GR02</accession>
<evidence type="ECO:0000313" key="2">
    <source>
        <dbReference type="EMBL" id="QDO93923.1"/>
    </source>
</evidence>
<keyword evidence="3" id="KW-1185">Reference proteome</keyword>
<dbReference type="InterPro" id="IPR029442">
    <property type="entry name" value="GyrI-like"/>
</dbReference>
<dbReference type="RefSeq" id="WP_143380812.1">
    <property type="nucleotide sequence ID" value="NZ_CP041637.1"/>
</dbReference>
<protein>
    <submittedName>
        <fullName evidence="2">Transcription activator effector-binding protein</fullName>
    </submittedName>
</protein>
<reference evidence="2 3" key="1">
    <citation type="submission" date="2019-07" db="EMBL/GenBank/DDBJ databases">
        <title>Genome sequencing for Formosa sp. PS13.</title>
        <authorList>
            <person name="Park S.-J."/>
        </authorList>
    </citation>
    <scope>NUCLEOTIDE SEQUENCE [LARGE SCALE GENOMIC DNA]</scope>
    <source>
        <strain evidence="2 3">PS13</strain>
    </source>
</reference>
<dbReference type="Pfam" id="PF06445">
    <property type="entry name" value="GyrI-like"/>
    <property type="match status" value="1"/>
</dbReference>
<dbReference type="SUPFAM" id="SSF55136">
    <property type="entry name" value="Probable bacterial effector-binding domain"/>
    <property type="match status" value="1"/>
</dbReference>
<dbReference type="Gene3D" id="3.20.80.10">
    <property type="entry name" value="Regulatory factor, effector binding domain"/>
    <property type="match status" value="1"/>
</dbReference>
<proteinExistence type="predicted"/>
<dbReference type="SMART" id="SM00871">
    <property type="entry name" value="AraC_E_bind"/>
    <property type="match status" value="1"/>
</dbReference>
<gene>
    <name evidence="2" type="ORF">FNB79_07970</name>
</gene>
<evidence type="ECO:0000313" key="3">
    <source>
        <dbReference type="Proteomes" id="UP000319209"/>
    </source>
</evidence>
<dbReference type="EMBL" id="CP041637">
    <property type="protein sequence ID" value="QDO93923.1"/>
    <property type="molecule type" value="Genomic_DNA"/>
</dbReference>
<name>A0A516GR02_9FLAO</name>